<evidence type="ECO:0000256" key="1">
    <source>
        <dbReference type="SAM" id="MobiDB-lite"/>
    </source>
</evidence>
<sequence length="275" mass="31282">YWPAWLQRIWNEKRKHVFALKLAKILIKNDFSRNSFEGGCPGLANTSLITSQFITFNEIDQHPQASKEDSSSYGIISPLDIESEQHPQASKKESSPYDIISPMDIESEQHPQAGKEENSLPKASKNESEQSDQEIIFKVKGIEVVQCRRAQTSATNPLSARKEEKPLFTAIRNGIEEIVREIMEHNPQDIEHLNHMGQSILDVAVIHRKKEIFSFIKQKKIVLARLRLVSDTKGNTLLHHVADMEHYSGGTKPGPALQLQEELQWFEASPSHPFN</sequence>
<dbReference type="PANTHER" id="PTHR24177">
    <property type="entry name" value="CASKIN"/>
    <property type="match status" value="1"/>
</dbReference>
<keyword evidence="3" id="KW-1185">Reference proteome</keyword>
<dbReference type="Proteomes" id="UP001314170">
    <property type="component" value="Unassembled WGS sequence"/>
</dbReference>
<dbReference type="AlphaFoldDB" id="A0AAV1SIE8"/>
<organism evidence="2 3">
    <name type="scientific">Dovyalis caffra</name>
    <dbReference type="NCBI Taxonomy" id="77055"/>
    <lineage>
        <taxon>Eukaryota</taxon>
        <taxon>Viridiplantae</taxon>
        <taxon>Streptophyta</taxon>
        <taxon>Embryophyta</taxon>
        <taxon>Tracheophyta</taxon>
        <taxon>Spermatophyta</taxon>
        <taxon>Magnoliopsida</taxon>
        <taxon>eudicotyledons</taxon>
        <taxon>Gunneridae</taxon>
        <taxon>Pentapetalae</taxon>
        <taxon>rosids</taxon>
        <taxon>fabids</taxon>
        <taxon>Malpighiales</taxon>
        <taxon>Salicaceae</taxon>
        <taxon>Flacourtieae</taxon>
        <taxon>Dovyalis</taxon>
    </lineage>
</organism>
<evidence type="ECO:0000313" key="3">
    <source>
        <dbReference type="Proteomes" id="UP001314170"/>
    </source>
</evidence>
<feature type="compositionally biased region" description="Basic and acidic residues" evidence="1">
    <location>
        <begin position="109"/>
        <end position="128"/>
    </location>
</feature>
<evidence type="ECO:0000313" key="2">
    <source>
        <dbReference type="EMBL" id="CAK7351533.1"/>
    </source>
</evidence>
<reference evidence="2 3" key="1">
    <citation type="submission" date="2024-01" db="EMBL/GenBank/DDBJ databases">
        <authorList>
            <person name="Waweru B."/>
        </authorList>
    </citation>
    <scope>NUCLEOTIDE SEQUENCE [LARGE SCALE GENOMIC DNA]</scope>
</reference>
<gene>
    <name evidence="2" type="ORF">DCAF_LOCUS23901</name>
</gene>
<dbReference type="GO" id="GO:0016020">
    <property type="term" value="C:membrane"/>
    <property type="evidence" value="ECO:0007669"/>
    <property type="project" value="TreeGrafter"/>
</dbReference>
<feature type="region of interest" description="Disordered" evidence="1">
    <location>
        <begin position="109"/>
        <end position="132"/>
    </location>
</feature>
<dbReference type="Gene3D" id="1.25.40.20">
    <property type="entry name" value="Ankyrin repeat-containing domain"/>
    <property type="match status" value="1"/>
</dbReference>
<dbReference type="SUPFAM" id="SSF48403">
    <property type="entry name" value="Ankyrin repeat"/>
    <property type="match status" value="1"/>
</dbReference>
<dbReference type="EMBL" id="CAWUPB010001184">
    <property type="protein sequence ID" value="CAK7351533.1"/>
    <property type="molecule type" value="Genomic_DNA"/>
</dbReference>
<feature type="non-terminal residue" evidence="2">
    <location>
        <position position="1"/>
    </location>
</feature>
<protein>
    <submittedName>
        <fullName evidence="2">Uncharacterized protein</fullName>
    </submittedName>
</protein>
<comment type="caution">
    <text evidence="2">The sequence shown here is derived from an EMBL/GenBank/DDBJ whole genome shotgun (WGS) entry which is preliminary data.</text>
</comment>
<dbReference type="PANTHER" id="PTHR24177:SF331">
    <property type="entry name" value="PGG DOMAIN-CONTAINING PROTEIN"/>
    <property type="match status" value="1"/>
</dbReference>
<dbReference type="InterPro" id="IPR036770">
    <property type="entry name" value="Ankyrin_rpt-contain_sf"/>
</dbReference>
<accession>A0AAV1SIE8</accession>
<proteinExistence type="predicted"/>
<name>A0AAV1SIE8_9ROSI</name>